<gene>
    <name evidence="1" type="ORF">A0U89_10660</name>
</gene>
<organism evidence="1 2">
    <name type="scientific">Kozakia baliensis</name>
    <dbReference type="NCBI Taxonomy" id="153496"/>
    <lineage>
        <taxon>Bacteria</taxon>
        <taxon>Pseudomonadati</taxon>
        <taxon>Pseudomonadota</taxon>
        <taxon>Alphaproteobacteria</taxon>
        <taxon>Acetobacterales</taxon>
        <taxon>Acetobacteraceae</taxon>
        <taxon>Kozakia</taxon>
    </lineage>
</organism>
<dbReference type="KEGG" id="kba:A0U89_10660"/>
<proteinExistence type="predicted"/>
<dbReference type="EMBL" id="CP014674">
    <property type="protein sequence ID" value="AOX17527.1"/>
    <property type="molecule type" value="Genomic_DNA"/>
</dbReference>
<dbReference type="OrthoDB" id="7274658at2"/>
<name>A0A1D8UVJ5_9PROT</name>
<dbReference type="RefSeq" id="WP_029605545.1">
    <property type="nucleotide sequence ID" value="NZ_BJVW01000001.1"/>
</dbReference>
<dbReference type="Proteomes" id="UP000179145">
    <property type="component" value="Chromosome"/>
</dbReference>
<dbReference type="AlphaFoldDB" id="A0A1D8UVJ5"/>
<accession>A0A1D8UVJ5</accession>
<reference evidence="1 2" key="1">
    <citation type="journal article" date="2016" name="Microb. Cell Fact.">
        <title>Dissection of exopolysaccharide biosynthesis in Kozakia baliensis.</title>
        <authorList>
            <person name="Brandt J.U."/>
            <person name="Jakob F."/>
            <person name="Behr J."/>
            <person name="Geissler A.J."/>
            <person name="Vogel R.F."/>
        </authorList>
    </citation>
    <scope>NUCLEOTIDE SEQUENCE [LARGE SCALE GENOMIC DNA]</scope>
    <source>
        <strain evidence="1 2">DSM 14400</strain>
    </source>
</reference>
<evidence type="ECO:0000313" key="1">
    <source>
        <dbReference type="EMBL" id="AOX17527.1"/>
    </source>
</evidence>
<sequence length="143" mass="15917">MKVIDLGQEALQAQGQVMQRMALRIGRRVAYFVVAAIFGLFALVSVHGVMWAFALDVFHFSALGSAFFVLGVDLLFVVIFGLLGLRRVADPVEFEARVRRDRKFIEFKQAIAISTLTGILLGPIGRFTGRRAASGLRNIFMRK</sequence>
<keyword evidence="2" id="KW-1185">Reference proteome</keyword>
<protein>
    <submittedName>
        <fullName evidence="1">Uncharacterized protein</fullName>
    </submittedName>
</protein>
<evidence type="ECO:0000313" key="2">
    <source>
        <dbReference type="Proteomes" id="UP000179145"/>
    </source>
</evidence>